<keyword evidence="2 6" id="KW-0812">Transmembrane</keyword>
<proteinExistence type="predicted"/>
<dbReference type="InterPro" id="IPR005821">
    <property type="entry name" value="Ion_trans_dom"/>
</dbReference>
<keyword evidence="3 6" id="KW-1133">Transmembrane helix</keyword>
<dbReference type="SUPFAM" id="SSF81324">
    <property type="entry name" value="Voltage-gated potassium channels"/>
    <property type="match status" value="1"/>
</dbReference>
<dbReference type="RefSeq" id="WP_153714604.1">
    <property type="nucleotide sequence ID" value="NZ_CP045871.1"/>
</dbReference>
<organism evidence="8 9">
    <name type="scientific">Litorivicinus lipolyticus</name>
    <dbReference type="NCBI Taxonomy" id="418701"/>
    <lineage>
        <taxon>Bacteria</taxon>
        <taxon>Pseudomonadati</taxon>
        <taxon>Pseudomonadota</taxon>
        <taxon>Gammaproteobacteria</taxon>
        <taxon>Oceanospirillales</taxon>
        <taxon>Litorivicinaceae</taxon>
        <taxon>Litorivicinus</taxon>
    </lineage>
</organism>
<evidence type="ECO:0000256" key="5">
    <source>
        <dbReference type="SAM" id="MobiDB-lite"/>
    </source>
</evidence>
<comment type="subcellular location">
    <subcellularLocation>
        <location evidence="1">Membrane</location>
        <topology evidence="1">Multi-pass membrane protein</topology>
    </subcellularLocation>
</comment>
<evidence type="ECO:0000256" key="4">
    <source>
        <dbReference type="ARBA" id="ARBA00023136"/>
    </source>
</evidence>
<protein>
    <submittedName>
        <fullName evidence="8">Ion transporter</fullName>
    </submittedName>
</protein>
<evidence type="ECO:0000259" key="7">
    <source>
        <dbReference type="Pfam" id="PF00520"/>
    </source>
</evidence>
<accession>A0A5Q2QFF7</accession>
<dbReference type="PANTHER" id="PTHR10037">
    <property type="entry name" value="VOLTAGE-GATED CATION CHANNEL CALCIUM AND SODIUM"/>
    <property type="match status" value="1"/>
</dbReference>
<dbReference type="EMBL" id="CP045871">
    <property type="protein sequence ID" value="QGG81101.1"/>
    <property type="molecule type" value="Genomic_DNA"/>
</dbReference>
<dbReference type="GO" id="GO:0001518">
    <property type="term" value="C:voltage-gated sodium channel complex"/>
    <property type="evidence" value="ECO:0007669"/>
    <property type="project" value="TreeGrafter"/>
</dbReference>
<sequence length="283" mass="31762">MRERIAESAERGLIHQIIIAIILLNAVVIGLETSQAVMAAIGPWLVLLDRVFLAIFILEAGLKIFALRPRAYFTDGWNLFDFAIVVASLIPTTGQFATLARLARILRVLRLVSAFPELRLVIHTLVRSIPSMGHVVLLMSIVFYIYGVAGFYLFHEIDPTHWRDLGISLLTLFRIVTLEDWTDVMYASLAVKPWAWVYYVSFVVLGTFVVINLFIAVVLNNLDEAKAERLEKLRQIPSPENVLAELEKTQESLTRLQLQLSAMSEKMPDASVLDSAAPTSTKP</sequence>
<evidence type="ECO:0000313" key="8">
    <source>
        <dbReference type="EMBL" id="QGG81101.1"/>
    </source>
</evidence>
<dbReference type="InterPro" id="IPR003915">
    <property type="entry name" value="PKD_2"/>
</dbReference>
<feature type="transmembrane region" description="Helical" evidence="6">
    <location>
        <begin position="134"/>
        <end position="154"/>
    </location>
</feature>
<feature type="transmembrane region" description="Helical" evidence="6">
    <location>
        <begin position="196"/>
        <end position="219"/>
    </location>
</feature>
<dbReference type="PANTHER" id="PTHR10037:SF62">
    <property type="entry name" value="SODIUM CHANNEL PROTEIN 60E"/>
    <property type="match status" value="1"/>
</dbReference>
<dbReference type="GO" id="GO:0005509">
    <property type="term" value="F:calcium ion binding"/>
    <property type="evidence" value="ECO:0007669"/>
    <property type="project" value="InterPro"/>
</dbReference>
<dbReference type="Pfam" id="PF00520">
    <property type="entry name" value="Ion_trans"/>
    <property type="match status" value="1"/>
</dbReference>
<feature type="transmembrane region" description="Helical" evidence="6">
    <location>
        <begin position="37"/>
        <end position="58"/>
    </location>
</feature>
<dbReference type="OrthoDB" id="5297065at2"/>
<reference evidence="8 9" key="1">
    <citation type="submission" date="2019-11" db="EMBL/GenBank/DDBJ databases">
        <authorList>
            <person name="Khan S.A."/>
            <person name="Jeon C.O."/>
            <person name="Chun B.H."/>
        </authorList>
    </citation>
    <scope>NUCLEOTIDE SEQUENCE [LARGE SCALE GENOMIC DNA]</scope>
    <source>
        <strain evidence="8 9">IMCC 1097</strain>
    </source>
</reference>
<dbReference type="Gene3D" id="1.10.287.70">
    <property type="match status" value="1"/>
</dbReference>
<feature type="region of interest" description="Disordered" evidence="5">
    <location>
        <begin position="264"/>
        <end position="283"/>
    </location>
</feature>
<dbReference type="AlphaFoldDB" id="A0A5Q2QFF7"/>
<keyword evidence="4 6" id="KW-0472">Membrane</keyword>
<evidence type="ECO:0000256" key="6">
    <source>
        <dbReference type="SAM" id="Phobius"/>
    </source>
</evidence>
<gene>
    <name evidence="8" type="ORF">GH975_11215</name>
</gene>
<dbReference type="InterPro" id="IPR027359">
    <property type="entry name" value="Volt_channel_dom_sf"/>
</dbReference>
<name>A0A5Q2QFF7_9GAMM</name>
<evidence type="ECO:0000313" key="9">
    <source>
        <dbReference type="Proteomes" id="UP000388235"/>
    </source>
</evidence>
<dbReference type="InterPro" id="IPR043203">
    <property type="entry name" value="VGCC_Ca_Na"/>
</dbReference>
<dbReference type="KEGG" id="llp:GH975_11215"/>
<dbReference type="Proteomes" id="UP000388235">
    <property type="component" value="Chromosome"/>
</dbReference>
<dbReference type="PRINTS" id="PR01433">
    <property type="entry name" value="POLYCYSTIN2"/>
</dbReference>
<evidence type="ECO:0000256" key="2">
    <source>
        <dbReference type="ARBA" id="ARBA00022692"/>
    </source>
</evidence>
<evidence type="ECO:0000256" key="3">
    <source>
        <dbReference type="ARBA" id="ARBA00022989"/>
    </source>
</evidence>
<feature type="domain" description="Ion transport" evidence="7">
    <location>
        <begin position="15"/>
        <end position="228"/>
    </location>
</feature>
<feature type="transmembrane region" description="Helical" evidence="6">
    <location>
        <begin position="12"/>
        <end position="31"/>
    </location>
</feature>
<keyword evidence="9" id="KW-1185">Reference proteome</keyword>
<evidence type="ECO:0000256" key="1">
    <source>
        <dbReference type="ARBA" id="ARBA00004141"/>
    </source>
</evidence>
<dbReference type="GO" id="GO:0005248">
    <property type="term" value="F:voltage-gated sodium channel activity"/>
    <property type="evidence" value="ECO:0007669"/>
    <property type="project" value="TreeGrafter"/>
</dbReference>
<dbReference type="Gene3D" id="1.20.120.350">
    <property type="entry name" value="Voltage-gated potassium channels. Chain C"/>
    <property type="match status" value="1"/>
</dbReference>